<feature type="domain" description="Fumarate lyase N-terminal" evidence="2">
    <location>
        <begin position="12"/>
        <end position="339"/>
    </location>
</feature>
<dbReference type="Gene3D" id="1.10.40.30">
    <property type="entry name" value="Fumarase/aspartase (C-terminal domain)"/>
    <property type="match status" value="1"/>
</dbReference>
<dbReference type="InterPro" id="IPR000362">
    <property type="entry name" value="Fumarate_lyase_fam"/>
</dbReference>
<comment type="caution">
    <text evidence="3">The sequence shown here is derived from an EMBL/GenBank/DDBJ whole genome shotgun (WGS) entry which is preliminary data.</text>
</comment>
<dbReference type="PANTHER" id="PTHR42696">
    <property type="entry name" value="ASPARTATE AMMONIA-LYASE"/>
    <property type="match status" value="1"/>
</dbReference>
<dbReference type="Gene3D" id="1.20.200.10">
    <property type="entry name" value="Fumarase/aspartase (Central domain)"/>
    <property type="match status" value="1"/>
</dbReference>
<name>A0A2N5ZGA9_MUIH1</name>
<dbReference type="InterPro" id="IPR022761">
    <property type="entry name" value="Fumarate_lyase_N"/>
</dbReference>
<evidence type="ECO:0000259" key="2">
    <source>
        <dbReference type="Pfam" id="PF00206"/>
    </source>
</evidence>
<evidence type="ECO:0000313" key="4">
    <source>
        <dbReference type="Proteomes" id="UP000234857"/>
    </source>
</evidence>
<gene>
    <name evidence="3" type="ORF">C0601_06385</name>
</gene>
<dbReference type="Gene3D" id="1.10.275.10">
    <property type="entry name" value="Fumarase/aspartase (N-terminal domain)"/>
    <property type="match status" value="1"/>
</dbReference>
<dbReference type="InterPro" id="IPR008948">
    <property type="entry name" value="L-Aspartase-like"/>
</dbReference>
<dbReference type="Proteomes" id="UP000234857">
    <property type="component" value="Unassembled WGS sequence"/>
</dbReference>
<organism evidence="3 4">
    <name type="scientific">Muiribacterium halophilum</name>
    <dbReference type="NCBI Taxonomy" id="2053465"/>
    <lineage>
        <taxon>Bacteria</taxon>
        <taxon>Candidatus Muiribacteriota</taxon>
        <taxon>Candidatus Muiribacteriia</taxon>
        <taxon>Candidatus Muiribacteriales</taxon>
        <taxon>Candidatus Muiribacteriaceae</taxon>
        <taxon>Candidatus Muiribacterium</taxon>
    </lineage>
</organism>
<sequence length="474" mass="52599">MSYRVEKDLIGDMRIPSDKYYGINTARALENFKNDSGYVRYEIIEAIILIKKSSAIVLKELSLIETEKADAIVFACDEILSGKYKDSFVLPAIQGGAGTSTHMNCNEVIANIAIERFGGKKGDYSIVDPNDDVNRFQSTNYVYPTALKLAAIRLILDLSYELADLQTAFQEKEREFADVLKPGRTQLQEAVPITLGQEFSAFGQAVARDRWRVYKSEERLRQVNLGGTAVGTGINAPKIYIFKLIEKVRELSGIGLARAENMVDMTQNLDPIAEVSGILKAVAVNLIKISSDIRLLSSGPFSGLGEIKIEPRQAGSSIMPGKVNPVIPEFAQMAGIRIIANDSAITTASFSGQLELNAFMPIIADSLIDSIKLLIDSCRSLRKYCVENITCCPERCKYNLDKGFTMAVLLVPYIVYHEVSKLIEYALENKYTIKEAVLNKKIFNEKEIDHIFNPKRATAPGISGSDLLKDRIRL</sequence>
<dbReference type="EC" id="4.3.1.1" evidence="3"/>
<dbReference type="SUPFAM" id="SSF48557">
    <property type="entry name" value="L-aspartase-like"/>
    <property type="match status" value="1"/>
</dbReference>
<accession>A0A2N5ZGA9</accession>
<evidence type="ECO:0000256" key="1">
    <source>
        <dbReference type="ARBA" id="ARBA00023239"/>
    </source>
</evidence>
<dbReference type="GO" id="GO:0005829">
    <property type="term" value="C:cytosol"/>
    <property type="evidence" value="ECO:0007669"/>
    <property type="project" value="TreeGrafter"/>
</dbReference>
<dbReference type="Pfam" id="PF00206">
    <property type="entry name" value="Lyase_1"/>
    <property type="match status" value="1"/>
</dbReference>
<dbReference type="FunFam" id="1.20.200.10:FF:000001">
    <property type="entry name" value="Fumarate hydratase, mitochondrial"/>
    <property type="match status" value="1"/>
</dbReference>
<dbReference type="PANTHER" id="PTHR42696:SF2">
    <property type="entry name" value="ASPARTATE AMMONIA-LYASE"/>
    <property type="match status" value="1"/>
</dbReference>
<reference evidence="3 4" key="1">
    <citation type="submission" date="2017-11" db="EMBL/GenBank/DDBJ databases">
        <title>Genome-resolved metagenomics identifies genetic mobility, metabolic interactions, and unexpected diversity in perchlorate-reducing communities.</title>
        <authorList>
            <person name="Barnum T.P."/>
            <person name="Figueroa I.A."/>
            <person name="Carlstrom C.I."/>
            <person name="Lucas L.N."/>
            <person name="Engelbrektson A.L."/>
            <person name="Coates J.D."/>
        </authorList>
    </citation>
    <scope>NUCLEOTIDE SEQUENCE [LARGE SCALE GENOMIC DNA]</scope>
    <source>
        <strain evidence="3">BM706</strain>
    </source>
</reference>
<dbReference type="GO" id="GO:0006531">
    <property type="term" value="P:aspartate metabolic process"/>
    <property type="evidence" value="ECO:0007669"/>
    <property type="project" value="TreeGrafter"/>
</dbReference>
<dbReference type="EMBL" id="PKTG01000083">
    <property type="protein sequence ID" value="PLX17652.1"/>
    <property type="molecule type" value="Genomic_DNA"/>
</dbReference>
<dbReference type="InterPro" id="IPR020557">
    <property type="entry name" value="Fumarate_lyase_CS"/>
</dbReference>
<dbReference type="GO" id="GO:0008797">
    <property type="term" value="F:aspartate ammonia-lyase activity"/>
    <property type="evidence" value="ECO:0007669"/>
    <property type="project" value="UniProtKB-EC"/>
</dbReference>
<dbReference type="InterPro" id="IPR051546">
    <property type="entry name" value="Aspartate_Ammonia-Lyase"/>
</dbReference>
<dbReference type="PRINTS" id="PR00149">
    <property type="entry name" value="FUMRATELYASE"/>
</dbReference>
<protein>
    <submittedName>
        <fullName evidence="3">Aspartate ammonia-lyase</fullName>
        <ecNumber evidence="3">4.3.1.1</ecNumber>
    </submittedName>
</protein>
<dbReference type="PRINTS" id="PR00145">
    <property type="entry name" value="ARGSUCLYASE"/>
</dbReference>
<dbReference type="PROSITE" id="PS00163">
    <property type="entry name" value="FUMARATE_LYASES"/>
    <property type="match status" value="1"/>
</dbReference>
<keyword evidence="1 3" id="KW-0456">Lyase</keyword>
<evidence type="ECO:0000313" key="3">
    <source>
        <dbReference type="EMBL" id="PLX17652.1"/>
    </source>
</evidence>
<proteinExistence type="predicted"/>
<dbReference type="AlphaFoldDB" id="A0A2N5ZGA9"/>
<dbReference type="NCBIfam" id="NF008909">
    <property type="entry name" value="PRK12273.1"/>
    <property type="match status" value="1"/>
</dbReference>
<dbReference type="InterPro" id="IPR024083">
    <property type="entry name" value="Fumarase/histidase_N"/>
</dbReference>